<accession>A0ACB8A4P3</accession>
<proteinExistence type="predicted"/>
<reference evidence="1" key="1">
    <citation type="journal article" date="2021" name="New Phytol.">
        <title>Evolutionary innovations through gain and loss of genes in the ectomycorrhizal Boletales.</title>
        <authorList>
            <person name="Wu G."/>
            <person name="Miyauchi S."/>
            <person name="Morin E."/>
            <person name="Kuo A."/>
            <person name="Drula E."/>
            <person name="Varga T."/>
            <person name="Kohler A."/>
            <person name="Feng B."/>
            <person name="Cao Y."/>
            <person name="Lipzen A."/>
            <person name="Daum C."/>
            <person name="Hundley H."/>
            <person name="Pangilinan J."/>
            <person name="Johnson J."/>
            <person name="Barry K."/>
            <person name="LaButti K."/>
            <person name="Ng V."/>
            <person name="Ahrendt S."/>
            <person name="Min B."/>
            <person name="Choi I.G."/>
            <person name="Park H."/>
            <person name="Plett J.M."/>
            <person name="Magnuson J."/>
            <person name="Spatafora J.W."/>
            <person name="Nagy L.G."/>
            <person name="Henrissat B."/>
            <person name="Grigoriev I.V."/>
            <person name="Yang Z.L."/>
            <person name="Xu J."/>
            <person name="Martin F.M."/>
        </authorList>
    </citation>
    <scope>NUCLEOTIDE SEQUENCE</scope>
    <source>
        <strain evidence="1">ATCC 28755</strain>
    </source>
</reference>
<evidence type="ECO:0000313" key="2">
    <source>
        <dbReference type="Proteomes" id="UP000790377"/>
    </source>
</evidence>
<keyword evidence="2" id="KW-1185">Reference proteome</keyword>
<sequence>MRAAVVLMWTNTHLYPMLSNCLFASNLSFCQTMRWIKSGNEVMQCRSFLRTSSHTAHAWVTGWMSQKAEQKLLMGLSIKSGEILNTIEAYSGDVSGAVSVSRMRDGPWYVCK</sequence>
<organism evidence="1 2">
    <name type="scientific">Hygrophoropsis aurantiaca</name>
    <dbReference type="NCBI Taxonomy" id="72124"/>
    <lineage>
        <taxon>Eukaryota</taxon>
        <taxon>Fungi</taxon>
        <taxon>Dikarya</taxon>
        <taxon>Basidiomycota</taxon>
        <taxon>Agaricomycotina</taxon>
        <taxon>Agaricomycetes</taxon>
        <taxon>Agaricomycetidae</taxon>
        <taxon>Boletales</taxon>
        <taxon>Coniophorineae</taxon>
        <taxon>Hygrophoropsidaceae</taxon>
        <taxon>Hygrophoropsis</taxon>
    </lineage>
</organism>
<comment type="caution">
    <text evidence="1">The sequence shown here is derived from an EMBL/GenBank/DDBJ whole genome shotgun (WGS) entry which is preliminary data.</text>
</comment>
<gene>
    <name evidence="1" type="ORF">BJ138DRAFT_1158513</name>
</gene>
<protein>
    <submittedName>
        <fullName evidence="1">Uncharacterized protein</fullName>
    </submittedName>
</protein>
<name>A0ACB8A4P3_9AGAM</name>
<dbReference type="Proteomes" id="UP000790377">
    <property type="component" value="Unassembled WGS sequence"/>
</dbReference>
<evidence type="ECO:0000313" key="1">
    <source>
        <dbReference type="EMBL" id="KAH7908063.1"/>
    </source>
</evidence>
<dbReference type="EMBL" id="MU267849">
    <property type="protein sequence ID" value="KAH7908063.1"/>
    <property type="molecule type" value="Genomic_DNA"/>
</dbReference>